<keyword evidence="1" id="KW-0547">Nucleotide-binding</keyword>
<dbReference type="GO" id="GO:0004386">
    <property type="term" value="F:helicase activity"/>
    <property type="evidence" value="ECO:0007669"/>
    <property type="project" value="UniProtKB-KW"/>
</dbReference>
<evidence type="ECO:0000313" key="2">
    <source>
        <dbReference type="Proteomes" id="UP000717585"/>
    </source>
</evidence>
<dbReference type="Proteomes" id="UP000717585">
    <property type="component" value="Unassembled WGS sequence"/>
</dbReference>
<keyword evidence="1" id="KW-0067">ATP-binding</keyword>
<dbReference type="InterPro" id="IPR027417">
    <property type="entry name" value="P-loop_NTPase"/>
</dbReference>
<proteinExistence type="predicted"/>
<reference evidence="1" key="1">
    <citation type="submission" date="2021-05" db="EMBL/GenBank/DDBJ databases">
        <title>A free-living protist that lacks canonical eukaryotic 1 DNA replication and segregation systems.</title>
        <authorList>
            <person name="Salas-Leiva D.E."/>
            <person name="Tromer E.C."/>
            <person name="Curtis B.A."/>
            <person name="Jerlstrom-Hultqvist J."/>
            <person name="Kolisko M."/>
            <person name="Yi Z."/>
            <person name="Salas-Leiva J.S."/>
            <person name="Gallot-Lavallee L."/>
            <person name="Kops G.J.P.L."/>
            <person name="Archibald J.M."/>
            <person name="Simpson A.G.B."/>
            <person name="Roger A.J."/>
        </authorList>
    </citation>
    <scope>NUCLEOTIDE SEQUENCE</scope>
    <source>
        <strain evidence="1">BICM</strain>
    </source>
</reference>
<name>A0A8J6ASC2_9EUKA</name>
<dbReference type="InterPro" id="IPR039904">
    <property type="entry name" value="TRANK1"/>
</dbReference>
<keyword evidence="1" id="KW-0378">Hydrolase</keyword>
<keyword evidence="1" id="KW-0347">Helicase</keyword>
<dbReference type="PANTHER" id="PTHR21529">
    <property type="entry name" value="MAMMARY TURMOR VIRUS RECEPTOR HOMOLOG 1, 2 MTVR1, 2"/>
    <property type="match status" value="1"/>
</dbReference>
<accession>A0A8J6ASC2</accession>
<comment type="caution">
    <text evidence="1">The sequence shown here is derived from an EMBL/GenBank/DDBJ whole genome shotgun (WGS) entry which is preliminary data.</text>
</comment>
<keyword evidence="2" id="KW-1185">Reference proteome</keyword>
<protein>
    <submittedName>
        <fullName evidence="1">ATP-dependent DNA helicase PcrA</fullName>
    </submittedName>
</protein>
<dbReference type="PANTHER" id="PTHR21529:SF4">
    <property type="entry name" value="TPR AND ANKYRIN REPEAT-CONTAINING PROTEIN 1"/>
    <property type="match status" value="1"/>
</dbReference>
<organism evidence="1 2">
    <name type="scientific">Carpediemonas membranifera</name>
    <dbReference type="NCBI Taxonomy" id="201153"/>
    <lineage>
        <taxon>Eukaryota</taxon>
        <taxon>Metamonada</taxon>
        <taxon>Carpediemonas-like organisms</taxon>
        <taxon>Carpediemonas</taxon>
    </lineage>
</organism>
<evidence type="ECO:0000313" key="1">
    <source>
        <dbReference type="EMBL" id="KAG9393211.1"/>
    </source>
</evidence>
<dbReference type="EMBL" id="JAHDYR010000025">
    <property type="protein sequence ID" value="KAG9393211.1"/>
    <property type="molecule type" value="Genomic_DNA"/>
</dbReference>
<sequence length="1947" mass="216002">MSLSLWAAGAAVTTYNLNSLKAPSTSKKGRTPVKDEPIEMEQWSKDLTDMKQRGRITLRANASLLLETPVQAGNAHAFLNSIDTKTELALENAMLFMARSLFDAMAWKNSMGIGNFSSDAKFAEAVFWSLLASRRRLPSCVRSPYRPYLRTAPQFTDVSVATFNVLCAPELSDHLSSLKATVRSEVLQHMIRARYGQFTKTTFEAVPYLGQSFAQQLPDSTYLRGIIVRGVNLPLVTRNTVLSVTSGFPFTADNVAEFDPMVGLKTVPSYNPNFTRAHQGTPFLPQYYVSPVLDTIILFTGVSECASNSHTDLKMAFQDYFTAPGMGMKAINSYASMLTSIGHDSSTVEVFSRGSIQTTKGRATLRYQRPVVVTHPHYPALTLQHRVLVGGLSRSVLTVAAKWQPNSLKLLSKPETNRKTRSRRVEEESIDEARAKYHESLGHMYRVMLGGLTTADVDTVVQALGLGLKFKLSEKQAEVVTNPGNMVVIGRSGSGKSLSLLLRVAVQYYKLLDLNDESLLNAFTVVVCTRSHNLLRDLIERWNTLTDAIGGPLARMKTPLYDEASEGFIESEESILEILMQTDNSLMPGASLNHHDSGPVFCTTRKLISLIDETLDNPYFDHTDTKKVGNSWGLSAHGTASLRRQKIEMMDVNPELALDEDIIEAFVTGDADQADSYVGMEVSFELFASVVYPLCVFHYRCQHEVKPSKVPNREQCKNFAGVNVSQVYKELMSTVFGSVTALRVGIPAASYIYDHRTTNITQRDAAYIRAIAFSYSALKIVMQLYDINDVITYIYRQIISHGYHGTPVHSFVVDEAQDSPITLVQLLTQVCGSNMASIVVAGDTAQAIADGIEFRFKDVHEAASRVAVDGKPVTMVDLDVNYRSTSKVCELGNHLINLMKIYPKSIDMAEELSFKRSGSGAAVFFEHASHADLDDLLSRSKRELADAKGSIFGAKQAVIVRSYADVPPELERSLVLTVEDAKGLEFDDILLYNFFTNSPIEAEWHYFTLLFADNGAYTEGFLDRVVSYGKDDLLATQDHTRFRLAEAFKRVEFNANLGKARHITQMKENAVEHIRDMPVIAHELKSLYVAVTRARSRVFFFDSDEVRRTPVMAEWARLGLVQRIDMDEAKADGLAINDEETSAAEWELDAQKYMASLSFSAAMQCYRRVPGMERMVLVCKAISLARSAIERNGGALVTDKSSVVYHKLSDFLFRIMNPTLGPRDTRSHALEADSLESIVDGKNRDVGPLLTEAGQIFMQLGYSRLAARCLAASHDYKGAAQAYIDMGKPEEAAECLMRGNMREDAIELLLMNGLTDEVCRYVYNWFIAPPASRYMAKQAHLPNYPKIAQLLEPFVPALEMFAASSIPVMAQTLCFAIAHTAHDLVPFFNALVDSPKVAEHPAFVDIIRLGISLITGSKPHALTDVSSSTRILLAAVQGVPRHVALPCITSLCGALADFPLYGMLFQSIMDNDPWAIFESIIDSPPARVLEKGRADPNLLIRLATVCDDVRKCKNVSTDDRLLLAQALVECKCHLGLIFAVDDDITAWIERSIQVTFGGNLKPNVQAPRITPHDCVLAVQVYCAFLALPHLRREDSTVTPAMAVEACVRIILNDQLVQIMTAQNLGMSQSMQMYALGMILEHREHPAVQGLGKKLGLMFANALRSSLAPLFEELRKPDSLSAVSILPIAKAMSNMIVFTGRDSLLELGGTVMQFAAKTLAVHSLEELGNIAYDLDDEVAEISDELAAVAEEDFGDTAPTALYEKKDRLEARVSNLFALEDIWRWTRVVVNEPDWETFEDLMPFFQQFINEPTALGQLVRALCPDFEPDVDVDYLDSEENEAIASHVATIHPLPGVKAAAVPEPIAEADCEFDSVQFKVTREEMKREISAMVLAGCTDQGYFEYIESVLDGKLEALIEATQTEWAESVKECGLPDDVNYRTLFRLYERL</sequence>
<gene>
    <name evidence="1" type="ORF">J8273_3344</name>
</gene>
<dbReference type="SUPFAM" id="SSF52540">
    <property type="entry name" value="P-loop containing nucleoside triphosphate hydrolases"/>
    <property type="match status" value="1"/>
</dbReference>
<dbReference type="OrthoDB" id="3156807at2759"/>
<dbReference type="Gene3D" id="3.40.50.300">
    <property type="entry name" value="P-loop containing nucleotide triphosphate hydrolases"/>
    <property type="match status" value="2"/>
</dbReference>